<accession>A0ABN9MCE6</accession>
<proteinExistence type="predicted"/>
<evidence type="ECO:0000313" key="3">
    <source>
        <dbReference type="Proteomes" id="UP001176940"/>
    </source>
</evidence>
<evidence type="ECO:0000256" key="1">
    <source>
        <dbReference type="SAM" id="MobiDB-lite"/>
    </source>
</evidence>
<feature type="region of interest" description="Disordered" evidence="1">
    <location>
        <begin position="17"/>
        <end position="81"/>
    </location>
</feature>
<dbReference type="Proteomes" id="UP001176940">
    <property type="component" value="Unassembled WGS sequence"/>
</dbReference>
<evidence type="ECO:0000313" key="2">
    <source>
        <dbReference type="EMBL" id="CAJ0959186.1"/>
    </source>
</evidence>
<name>A0ABN9MCE6_9NEOB</name>
<protein>
    <submittedName>
        <fullName evidence="2">Uncharacterized protein</fullName>
    </submittedName>
</protein>
<dbReference type="EMBL" id="CAUEEQ010047272">
    <property type="protein sequence ID" value="CAJ0959186.1"/>
    <property type="molecule type" value="Genomic_DNA"/>
</dbReference>
<feature type="compositionally biased region" description="Basic residues" evidence="1">
    <location>
        <begin position="55"/>
        <end position="67"/>
    </location>
</feature>
<reference evidence="2" key="1">
    <citation type="submission" date="2023-07" db="EMBL/GenBank/DDBJ databases">
        <authorList>
            <person name="Stuckert A."/>
        </authorList>
    </citation>
    <scope>NUCLEOTIDE SEQUENCE</scope>
</reference>
<organism evidence="2 3">
    <name type="scientific">Ranitomeya imitator</name>
    <name type="common">mimic poison frog</name>
    <dbReference type="NCBI Taxonomy" id="111125"/>
    <lineage>
        <taxon>Eukaryota</taxon>
        <taxon>Metazoa</taxon>
        <taxon>Chordata</taxon>
        <taxon>Craniata</taxon>
        <taxon>Vertebrata</taxon>
        <taxon>Euteleostomi</taxon>
        <taxon>Amphibia</taxon>
        <taxon>Batrachia</taxon>
        <taxon>Anura</taxon>
        <taxon>Neobatrachia</taxon>
        <taxon>Hyloidea</taxon>
        <taxon>Dendrobatidae</taxon>
        <taxon>Dendrobatinae</taxon>
        <taxon>Ranitomeya</taxon>
    </lineage>
</organism>
<comment type="caution">
    <text evidence="2">The sequence shown here is derived from an EMBL/GenBank/DDBJ whole genome shotgun (WGS) entry which is preliminary data.</text>
</comment>
<keyword evidence="3" id="KW-1185">Reference proteome</keyword>
<sequence length="137" mass="16053">MRAHCWSPHQSKVSDLRSNWLYGGGRQSKMSHRRKEDRRRQSEEDESVTPGSSSSRHHHSDRKRRRSSSSGGTHTSQEIQKIKHVEILKMNQNLKTVFLICLAMNMPEISLHMLLPRDYGCLWAKKHSHIPLFKRKT</sequence>
<gene>
    <name evidence="2" type="ORF">RIMI_LOCUS16727165</name>
</gene>